<keyword evidence="2" id="KW-1185">Reference proteome</keyword>
<protein>
    <submittedName>
        <fullName evidence="1">Acyl carrier protein</fullName>
    </submittedName>
</protein>
<dbReference type="Proteomes" id="UP001604002">
    <property type="component" value="Unassembled WGS sequence"/>
</dbReference>
<dbReference type="SUPFAM" id="SSF47336">
    <property type="entry name" value="ACP-like"/>
    <property type="match status" value="1"/>
</dbReference>
<gene>
    <name evidence="1" type="ORF">V5F32_19535</name>
</gene>
<name>A0ABW7A040_9HYPH</name>
<evidence type="ECO:0000313" key="1">
    <source>
        <dbReference type="EMBL" id="MFG1374376.1"/>
    </source>
</evidence>
<dbReference type="EMBL" id="JBAFVH010000012">
    <property type="protein sequence ID" value="MFG1374376.1"/>
    <property type="molecule type" value="Genomic_DNA"/>
</dbReference>
<reference evidence="1 2" key="1">
    <citation type="submission" date="2024-02" db="EMBL/GenBank/DDBJ databases">
        <title>Expansion and revision of Xanthobacter and proposal of Roseixanthobacter gen. nov.</title>
        <authorList>
            <person name="Soltysiak M.P.M."/>
            <person name="Jalihal A."/>
            <person name="Ory A."/>
            <person name="Chrisophersen C."/>
            <person name="Lee A.D."/>
            <person name="Boulton J."/>
            <person name="Springer M."/>
        </authorList>
    </citation>
    <scope>NUCLEOTIDE SEQUENCE [LARGE SCALE GENOMIC DNA]</scope>
    <source>
        <strain evidence="1 2">23A</strain>
    </source>
</reference>
<comment type="caution">
    <text evidence="1">The sequence shown here is derived from an EMBL/GenBank/DDBJ whole genome shotgun (WGS) entry which is preliminary data.</text>
</comment>
<sequence length="85" mass="9380">MTLEHPDVYEKLTDVFRDVFQDDDIVLFPEMTAADVDGWDSLANIRLILAVETAFSIRLSAAQAASLAKLGDLVSLIASKVQQQK</sequence>
<dbReference type="InterPro" id="IPR036736">
    <property type="entry name" value="ACP-like_sf"/>
</dbReference>
<proteinExistence type="predicted"/>
<dbReference type="Gene3D" id="1.10.1200.10">
    <property type="entry name" value="ACP-like"/>
    <property type="match status" value="1"/>
</dbReference>
<accession>A0ABW7A040</accession>
<organism evidence="1 2">
    <name type="scientific">Xanthobacter oligotrophicus</name>
    <dbReference type="NCBI Taxonomy" id="2607286"/>
    <lineage>
        <taxon>Bacteria</taxon>
        <taxon>Pseudomonadati</taxon>
        <taxon>Pseudomonadota</taxon>
        <taxon>Alphaproteobacteria</taxon>
        <taxon>Hyphomicrobiales</taxon>
        <taxon>Xanthobacteraceae</taxon>
        <taxon>Xanthobacter</taxon>
    </lineage>
</organism>
<evidence type="ECO:0000313" key="2">
    <source>
        <dbReference type="Proteomes" id="UP001604002"/>
    </source>
</evidence>
<dbReference type="RefSeq" id="WP_393994031.1">
    <property type="nucleotide sequence ID" value="NZ_JBAFVH010000012.1"/>
</dbReference>